<dbReference type="EMBL" id="BAABFB010000050">
    <property type="protein sequence ID" value="GAA4482873.1"/>
    <property type="molecule type" value="Genomic_DNA"/>
</dbReference>
<accession>A0ABP8P963</accession>
<organism evidence="4 5">
    <name type="scientific">Rhodococcus olei</name>
    <dbReference type="NCBI Taxonomy" id="2161675"/>
    <lineage>
        <taxon>Bacteria</taxon>
        <taxon>Bacillati</taxon>
        <taxon>Actinomycetota</taxon>
        <taxon>Actinomycetes</taxon>
        <taxon>Mycobacteriales</taxon>
        <taxon>Nocardiaceae</taxon>
        <taxon>Rhodococcus</taxon>
    </lineage>
</organism>
<evidence type="ECO:0000256" key="1">
    <source>
        <dbReference type="SAM" id="MobiDB-lite"/>
    </source>
</evidence>
<reference evidence="5" key="1">
    <citation type="journal article" date="2019" name="Int. J. Syst. Evol. Microbiol.">
        <title>The Global Catalogue of Microorganisms (GCM) 10K type strain sequencing project: providing services to taxonomists for standard genome sequencing and annotation.</title>
        <authorList>
            <consortium name="The Broad Institute Genomics Platform"/>
            <consortium name="The Broad Institute Genome Sequencing Center for Infectious Disease"/>
            <person name="Wu L."/>
            <person name="Ma J."/>
        </authorList>
    </citation>
    <scope>NUCLEOTIDE SEQUENCE [LARGE SCALE GENOMIC DNA]</scope>
    <source>
        <strain evidence="5">JCM 32206</strain>
    </source>
</reference>
<feature type="domain" description="YoaR-like putative peptidoglycan binding" evidence="3">
    <location>
        <begin position="516"/>
        <end position="582"/>
    </location>
</feature>
<proteinExistence type="predicted"/>
<dbReference type="Pfam" id="PF12229">
    <property type="entry name" value="PG_binding_4"/>
    <property type="match status" value="1"/>
</dbReference>
<feature type="region of interest" description="Disordered" evidence="1">
    <location>
        <begin position="1"/>
        <end position="266"/>
    </location>
</feature>
<name>A0ABP8P963_9NOCA</name>
<feature type="compositionally biased region" description="Low complexity" evidence="1">
    <location>
        <begin position="210"/>
        <end position="222"/>
    </location>
</feature>
<feature type="compositionally biased region" description="Low complexity" evidence="1">
    <location>
        <begin position="254"/>
        <end position="265"/>
    </location>
</feature>
<sequence length="822" mass="82821">MLAQQNDTLREGRDMTGGNGEGSEPQHTPDRPDAQAPEPAPPVGDGSEIPVGDASASPLGDASAAGDVSTDPVGGTSVPSPAEGAPAAPVGDGSELPVGDALAPSAGDASADRAEGASADPAGDGPESPEGDVSPDAVAASERLRPEDVPTTVLPKLAPPDSVVPVAEPPAPNPAQDASADPADDAPAPPVGGTPPNAVAASERLRPEDVPTTVLPKLTPPVDAVPPTESPAPNSAVPPATTPGPAPSPPVPDAAPAADVPGPDATRPRRRIVVGAIAGVVVAGAALYVADLAMSSDRVPRGVSVAGVDVGGMSHAAAETTLRAAIEPRAQQPVPVRAGDVTTEVVPAAAGLGVDWAATLDRAGSQPLNPITRLTSLFTHRDVGVAATRDEAALAAAVEGLRPRTDRAPVEGTVVFEGATPVAVSPRQGQVLDAAGAQDALAAGWAETGGVEVPVTLEPVTVTPTGVDRALRDVAAPAASADLVVTGRDGSKAVLGRDRVGTVLSFTPDGTGGLIPRFDPDAAIAVLAPQLAGTETKPKDASFRLSGGAPTVVPATVGEMVEWHKTLESLPAVLSGSGPRTVAAVYEPKQPELTTEAARKLGITEVIGEYTTGGFEYASGVNIRLAASEIDGALVKPGDTFSLNGYTGPRGAAQGYVESGIINNGRPGKAVGGGISQLATTLYNAAYFAGMEDAGHTEHSYYISRYPAAREATVFEGAIDLQFRNPGPTGVLIETIGTGSDITVRLWGTKRVEVESVAGDRYAHTSPNTVTLPKGPGCVPSGGAQGFTTSDTRIVTDHVTGQEISRHTRTVKYDPVPIVKCE</sequence>
<protein>
    <recommendedName>
        <fullName evidence="3">YoaR-like putative peptidoglycan binding domain-containing protein</fullName>
    </recommendedName>
</protein>
<keyword evidence="2" id="KW-0472">Membrane</keyword>
<gene>
    <name evidence="4" type="ORF">GCM10023094_33680</name>
</gene>
<dbReference type="Proteomes" id="UP001501183">
    <property type="component" value="Unassembled WGS sequence"/>
</dbReference>
<dbReference type="PANTHER" id="PTHR35788">
    <property type="entry name" value="EXPORTED PROTEIN-RELATED"/>
    <property type="match status" value="1"/>
</dbReference>
<dbReference type="InterPro" id="IPR007391">
    <property type="entry name" value="Vancomycin_resist_VanW"/>
</dbReference>
<keyword evidence="5" id="KW-1185">Reference proteome</keyword>
<dbReference type="Pfam" id="PF04294">
    <property type="entry name" value="VanW"/>
    <property type="match status" value="1"/>
</dbReference>
<comment type="caution">
    <text evidence="4">The sequence shown here is derived from an EMBL/GenBank/DDBJ whole genome shotgun (WGS) entry which is preliminary data.</text>
</comment>
<evidence type="ECO:0000313" key="5">
    <source>
        <dbReference type="Proteomes" id="UP001501183"/>
    </source>
</evidence>
<evidence type="ECO:0000256" key="2">
    <source>
        <dbReference type="SAM" id="Phobius"/>
    </source>
</evidence>
<dbReference type="PANTHER" id="PTHR35788:SF1">
    <property type="entry name" value="EXPORTED PROTEIN"/>
    <property type="match status" value="1"/>
</dbReference>
<evidence type="ECO:0000259" key="3">
    <source>
        <dbReference type="Pfam" id="PF12229"/>
    </source>
</evidence>
<dbReference type="InterPro" id="IPR022029">
    <property type="entry name" value="YoaR-like_PG-bd"/>
</dbReference>
<evidence type="ECO:0000313" key="4">
    <source>
        <dbReference type="EMBL" id="GAA4482873.1"/>
    </source>
</evidence>
<feature type="compositionally biased region" description="Pro residues" evidence="1">
    <location>
        <begin position="240"/>
        <end position="253"/>
    </location>
</feature>
<keyword evidence="2" id="KW-0812">Transmembrane</keyword>
<dbReference type="InterPro" id="IPR052913">
    <property type="entry name" value="Glycopeptide_resist_protein"/>
</dbReference>
<feature type="transmembrane region" description="Helical" evidence="2">
    <location>
        <begin position="272"/>
        <end position="290"/>
    </location>
</feature>
<keyword evidence="2" id="KW-1133">Transmembrane helix</keyword>